<comment type="caution">
    <text evidence="1">The sequence shown here is derived from an EMBL/GenBank/DDBJ whole genome shotgun (WGS) entry which is preliminary data.</text>
</comment>
<keyword evidence="2" id="KW-1185">Reference proteome</keyword>
<dbReference type="Proteomes" id="UP000593571">
    <property type="component" value="Unassembled WGS sequence"/>
</dbReference>
<proteinExistence type="predicted"/>
<evidence type="ECO:0000313" key="2">
    <source>
        <dbReference type="Proteomes" id="UP000593571"/>
    </source>
</evidence>
<name>A0A7J8ILH2_ROUAE</name>
<dbReference type="EMBL" id="JACASE010000003">
    <property type="protein sequence ID" value="KAF6485463.1"/>
    <property type="molecule type" value="Genomic_DNA"/>
</dbReference>
<organism evidence="1 2">
    <name type="scientific">Rousettus aegyptiacus</name>
    <name type="common">Egyptian fruit bat</name>
    <name type="synonym">Pteropus aegyptiacus</name>
    <dbReference type="NCBI Taxonomy" id="9407"/>
    <lineage>
        <taxon>Eukaryota</taxon>
        <taxon>Metazoa</taxon>
        <taxon>Chordata</taxon>
        <taxon>Craniata</taxon>
        <taxon>Vertebrata</taxon>
        <taxon>Euteleostomi</taxon>
        <taxon>Mammalia</taxon>
        <taxon>Eutheria</taxon>
        <taxon>Laurasiatheria</taxon>
        <taxon>Chiroptera</taxon>
        <taxon>Yinpterochiroptera</taxon>
        <taxon>Pteropodoidea</taxon>
        <taxon>Pteropodidae</taxon>
        <taxon>Rousettinae</taxon>
        <taxon>Rousettus</taxon>
    </lineage>
</organism>
<accession>A0A7J8ILH2</accession>
<sequence length="176" mass="19416">MVPLHVNVHTVSFLSLQGKGIYQRWSCQTTQVLSVLAQEPASTLVCSNMHCPVFSACPKSYLLWHFDRYLGVETPAHYPPDSPLVLPGPPLPPTPSPMLRKFELENLNSGVNALTMAGGSGMKTREWARNPDLPACQVVAMWPEEVGQLFRASASSSSKRVFSGFLCSLLSYWLSH</sequence>
<protein>
    <submittedName>
        <fullName evidence="1">Uncharacterized protein</fullName>
    </submittedName>
</protein>
<dbReference type="AlphaFoldDB" id="A0A7J8ILH2"/>
<reference evidence="1 2" key="1">
    <citation type="journal article" date="2020" name="Nature">
        <title>Six reference-quality genomes reveal evolution of bat adaptations.</title>
        <authorList>
            <person name="Jebb D."/>
            <person name="Huang Z."/>
            <person name="Pippel M."/>
            <person name="Hughes G.M."/>
            <person name="Lavrichenko K."/>
            <person name="Devanna P."/>
            <person name="Winkler S."/>
            <person name="Jermiin L.S."/>
            <person name="Skirmuntt E.C."/>
            <person name="Katzourakis A."/>
            <person name="Burkitt-Gray L."/>
            <person name="Ray D.A."/>
            <person name="Sullivan K.A.M."/>
            <person name="Roscito J.G."/>
            <person name="Kirilenko B.M."/>
            <person name="Davalos L.M."/>
            <person name="Corthals A.P."/>
            <person name="Power M.L."/>
            <person name="Jones G."/>
            <person name="Ransome R.D."/>
            <person name="Dechmann D.K.N."/>
            <person name="Locatelli A.G."/>
            <person name="Puechmaille S.J."/>
            <person name="Fedrigo O."/>
            <person name="Jarvis E.D."/>
            <person name="Hiller M."/>
            <person name="Vernes S.C."/>
            <person name="Myers E.W."/>
            <person name="Teeling E.C."/>
        </authorList>
    </citation>
    <scope>NUCLEOTIDE SEQUENCE [LARGE SCALE GENOMIC DNA]</scope>
    <source>
        <strain evidence="1">MRouAeg1</strain>
        <tissue evidence="1">Muscle</tissue>
    </source>
</reference>
<evidence type="ECO:0000313" key="1">
    <source>
        <dbReference type="EMBL" id="KAF6485463.1"/>
    </source>
</evidence>
<gene>
    <name evidence="1" type="ORF">HJG63_010656</name>
</gene>